<keyword evidence="4" id="KW-0503">Monooxygenase</keyword>
<dbReference type="GO" id="GO:0004497">
    <property type="term" value="F:monooxygenase activity"/>
    <property type="evidence" value="ECO:0007669"/>
    <property type="project" value="UniProtKB-KW"/>
</dbReference>
<keyword evidence="2" id="KW-0274">FAD</keyword>
<dbReference type="PANTHER" id="PTHR47178">
    <property type="entry name" value="MONOOXYGENASE, FAD-BINDING"/>
    <property type="match status" value="1"/>
</dbReference>
<dbReference type="RefSeq" id="WP_282589114.1">
    <property type="nucleotide sequence ID" value="NZ_JAMOIM010000062.1"/>
</dbReference>
<reference evidence="5" key="1">
    <citation type="submission" date="2022-05" db="EMBL/GenBank/DDBJ databases">
        <authorList>
            <person name="Pankratov T."/>
        </authorList>
    </citation>
    <scope>NUCLEOTIDE SEQUENCE</scope>
    <source>
        <strain evidence="5">BP6-180914</strain>
    </source>
</reference>
<name>A0AA42CMJ1_9HYPH</name>
<evidence type="ECO:0000256" key="4">
    <source>
        <dbReference type="ARBA" id="ARBA00023033"/>
    </source>
</evidence>
<evidence type="ECO:0000256" key="1">
    <source>
        <dbReference type="ARBA" id="ARBA00022630"/>
    </source>
</evidence>
<evidence type="ECO:0000313" key="6">
    <source>
        <dbReference type="Proteomes" id="UP001165667"/>
    </source>
</evidence>
<gene>
    <name evidence="5" type="ORF">M8523_33080</name>
</gene>
<dbReference type="SUPFAM" id="SSF51905">
    <property type="entry name" value="FAD/NAD(P)-binding domain"/>
    <property type="match status" value="1"/>
</dbReference>
<dbReference type="EMBL" id="JAMOIM010000062">
    <property type="protein sequence ID" value="MCW6512739.1"/>
    <property type="molecule type" value="Genomic_DNA"/>
</dbReference>
<dbReference type="InterPro" id="IPR036188">
    <property type="entry name" value="FAD/NAD-bd_sf"/>
</dbReference>
<dbReference type="PANTHER" id="PTHR47178:SF5">
    <property type="entry name" value="FAD-BINDING DOMAIN-CONTAINING PROTEIN"/>
    <property type="match status" value="1"/>
</dbReference>
<sequence>MHEVLTPELWAVFNATTQWTAPFTTILNPDLSILKRLPTPDEHDAALWNGADRGPGHANVDRATLRQILLAGLEDVVEFEKRLDRYESRGSQVVVHFADGTTAGGDVLVGADGIRSAVRAQRAPECETVDAGLGAIYGRLPIAKGRDLLPPEALDDIFTIAWDERKVFLQLGSVLFPTPPDRAGRMLASGLQIQRRDDYIVLIVGGRHERFPLDRETMSRWLANGCNAPLQTCWRTGPRVRSRSCGRAIRRPSSLSTCTPASPACWSLRPE</sequence>
<evidence type="ECO:0008006" key="7">
    <source>
        <dbReference type="Google" id="ProtNLM"/>
    </source>
</evidence>
<dbReference type="AlphaFoldDB" id="A0AA42CMJ1"/>
<evidence type="ECO:0000313" key="5">
    <source>
        <dbReference type="EMBL" id="MCW6512739.1"/>
    </source>
</evidence>
<keyword evidence="6" id="KW-1185">Reference proteome</keyword>
<accession>A0AA42CMJ1</accession>
<evidence type="ECO:0000256" key="2">
    <source>
        <dbReference type="ARBA" id="ARBA00022827"/>
    </source>
</evidence>
<keyword evidence="1" id="KW-0285">Flavoprotein</keyword>
<protein>
    <recommendedName>
        <fullName evidence="7">FAD-binding domain-containing protein</fullName>
    </recommendedName>
</protein>
<keyword evidence="3" id="KW-0560">Oxidoreductase</keyword>
<dbReference type="Gene3D" id="3.50.50.60">
    <property type="entry name" value="FAD/NAD(P)-binding domain"/>
    <property type="match status" value="1"/>
</dbReference>
<dbReference type="Proteomes" id="UP001165667">
    <property type="component" value="Unassembled WGS sequence"/>
</dbReference>
<comment type="caution">
    <text evidence="5">The sequence shown here is derived from an EMBL/GenBank/DDBJ whole genome shotgun (WGS) entry which is preliminary data.</text>
</comment>
<organism evidence="5 6">
    <name type="scientific">Lichenifustis flavocetrariae</name>
    <dbReference type="NCBI Taxonomy" id="2949735"/>
    <lineage>
        <taxon>Bacteria</taxon>
        <taxon>Pseudomonadati</taxon>
        <taxon>Pseudomonadota</taxon>
        <taxon>Alphaproteobacteria</taxon>
        <taxon>Hyphomicrobiales</taxon>
        <taxon>Lichenihabitantaceae</taxon>
        <taxon>Lichenifustis</taxon>
    </lineage>
</organism>
<proteinExistence type="predicted"/>
<evidence type="ECO:0000256" key="3">
    <source>
        <dbReference type="ARBA" id="ARBA00023002"/>
    </source>
</evidence>